<organism evidence="1 2">
    <name type="scientific">Enterocloster bolteae</name>
    <dbReference type="NCBI Taxonomy" id="208479"/>
    <lineage>
        <taxon>Bacteria</taxon>
        <taxon>Bacillati</taxon>
        <taxon>Bacillota</taxon>
        <taxon>Clostridia</taxon>
        <taxon>Lachnospirales</taxon>
        <taxon>Lachnospiraceae</taxon>
        <taxon>Enterocloster</taxon>
    </lineage>
</organism>
<evidence type="ECO:0000313" key="2">
    <source>
        <dbReference type="Proteomes" id="UP000283975"/>
    </source>
</evidence>
<dbReference type="Proteomes" id="UP000283975">
    <property type="component" value="Unassembled WGS sequence"/>
</dbReference>
<dbReference type="EMBL" id="QSHZ01000020">
    <property type="protein sequence ID" value="RHC54734.1"/>
    <property type="molecule type" value="Genomic_DNA"/>
</dbReference>
<protein>
    <submittedName>
        <fullName evidence="1">Uncharacterized protein</fullName>
    </submittedName>
</protein>
<reference evidence="1 2" key="1">
    <citation type="submission" date="2018-08" db="EMBL/GenBank/DDBJ databases">
        <title>A genome reference for cultivated species of the human gut microbiota.</title>
        <authorList>
            <person name="Zou Y."/>
            <person name="Xue W."/>
            <person name="Luo G."/>
        </authorList>
    </citation>
    <scope>NUCLEOTIDE SEQUENCE [LARGE SCALE GENOMIC DNA]</scope>
    <source>
        <strain evidence="1 2">AM35-14</strain>
    </source>
</reference>
<dbReference type="AlphaFoldDB" id="A0A414AT69"/>
<sequence length="160" mass="18517">MVDMDSGEKESRVPKYSNESIFTDQKSIEFDNSILDEVGLEVGAITGLAAWDITQLNAYNAALKQGLSFYDSALSDIDHARMNRRPPAHVMTKVDRIRNELKEKRRDIKQSMVYIEVLTRALKEQWSIGKTKMELSKSKYSSYKGRTKYYDMMEQLLRGY</sequence>
<comment type="caution">
    <text evidence="1">The sequence shown here is derived from an EMBL/GenBank/DDBJ whole genome shotgun (WGS) entry which is preliminary data.</text>
</comment>
<gene>
    <name evidence="1" type="ORF">DW839_18465</name>
</gene>
<name>A0A414AT69_9FIRM</name>
<accession>A0A414AT69</accession>
<proteinExistence type="predicted"/>
<evidence type="ECO:0000313" key="1">
    <source>
        <dbReference type="EMBL" id="RHC54734.1"/>
    </source>
</evidence>